<reference evidence="1 2" key="1">
    <citation type="submission" date="2012-06" db="EMBL/GenBank/DDBJ databases">
        <title>Complete sequence of Thiocystis violascens DSM 198.</title>
        <authorList>
            <consortium name="US DOE Joint Genome Institute"/>
            <person name="Lucas S."/>
            <person name="Han J."/>
            <person name="Lapidus A."/>
            <person name="Cheng J.-F."/>
            <person name="Goodwin L."/>
            <person name="Pitluck S."/>
            <person name="Peters L."/>
            <person name="Ovchinnikova G."/>
            <person name="Teshima H."/>
            <person name="Detter J.C."/>
            <person name="Han C."/>
            <person name="Tapia R."/>
            <person name="Land M."/>
            <person name="Hauser L."/>
            <person name="Kyrpides N."/>
            <person name="Ivanova N."/>
            <person name="Pagani I."/>
            <person name="Vogl K."/>
            <person name="Liu Z."/>
            <person name="Frigaard N.-U."/>
            <person name="Bryant D."/>
            <person name="Woyke T."/>
        </authorList>
    </citation>
    <scope>NUCLEOTIDE SEQUENCE [LARGE SCALE GENOMIC DNA]</scope>
    <source>
        <strain evidence="2">ATCC 17096 / DSM 198 / 6111</strain>
    </source>
</reference>
<dbReference type="Proteomes" id="UP000006062">
    <property type="component" value="Chromosome"/>
</dbReference>
<gene>
    <name evidence="1" type="ordered locus">Thivi_1191</name>
</gene>
<evidence type="ECO:0000313" key="2">
    <source>
        <dbReference type="Proteomes" id="UP000006062"/>
    </source>
</evidence>
<keyword evidence="2" id="KW-1185">Reference proteome</keyword>
<dbReference type="OrthoDB" id="5772486at2"/>
<dbReference type="EMBL" id="CP003154">
    <property type="protein sequence ID" value="AFL73217.1"/>
    <property type="molecule type" value="Genomic_DNA"/>
</dbReference>
<organism evidence="1 2">
    <name type="scientific">Thiocystis violascens (strain ATCC 17096 / DSM 198 / 6111)</name>
    <name type="common">Chromatium violascens</name>
    <dbReference type="NCBI Taxonomy" id="765911"/>
    <lineage>
        <taxon>Bacteria</taxon>
        <taxon>Pseudomonadati</taxon>
        <taxon>Pseudomonadota</taxon>
        <taxon>Gammaproteobacteria</taxon>
        <taxon>Chromatiales</taxon>
        <taxon>Chromatiaceae</taxon>
        <taxon>Thiocystis</taxon>
    </lineage>
</organism>
<evidence type="ECO:0000313" key="1">
    <source>
        <dbReference type="EMBL" id="AFL73217.1"/>
    </source>
</evidence>
<proteinExistence type="predicted"/>
<dbReference type="AlphaFoldDB" id="I3Y899"/>
<dbReference type="HOGENOM" id="CLU_2636953_0_0_6"/>
<protein>
    <submittedName>
        <fullName evidence="1">Uncharacterized protein</fullName>
    </submittedName>
</protein>
<dbReference type="KEGG" id="tvi:Thivi_1191"/>
<accession>I3Y899</accession>
<sequence length="77" mass="8184">MLSVHAVYEDGKVTLLEDLPAVRRARLIVTVVDPIPEGAADAAASTPADLFDDLIGVIDVREDGAEGHDRYLVGKGK</sequence>
<name>I3Y899_THIV6</name>